<dbReference type="InterPro" id="IPR051044">
    <property type="entry name" value="MAG_DAG_Lipase"/>
</dbReference>
<comment type="caution">
    <text evidence="2">The sequence shown here is derived from an EMBL/GenBank/DDBJ whole genome shotgun (WGS) entry which is preliminary data.</text>
</comment>
<accession>A0ABV7T4W3</accession>
<dbReference type="Gene3D" id="3.40.50.1820">
    <property type="entry name" value="alpha/beta hydrolase"/>
    <property type="match status" value="1"/>
</dbReference>
<dbReference type="GO" id="GO:0016787">
    <property type="term" value="F:hydrolase activity"/>
    <property type="evidence" value="ECO:0007669"/>
    <property type="project" value="UniProtKB-KW"/>
</dbReference>
<dbReference type="RefSeq" id="WP_386363102.1">
    <property type="nucleotide sequence ID" value="NZ_JBHRXZ010000017.1"/>
</dbReference>
<evidence type="ECO:0000313" key="2">
    <source>
        <dbReference type="EMBL" id="MFC3607622.1"/>
    </source>
</evidence>
<dbReference type="PANTHER" id="PTHR11614">
    <property type="entry name" value="PHOSPHOLIPASE-RELATED"/>
    <property type="match status" value="1"/>
</dbReference>
<sequence length="326" mass="36567">MPGRSAEYLNIIPRGETRVIQPELIRAELGDLDMAVGPSPAACEYLGFYGLDLSSRADVHIRQGKRQVGGYEVVLQLWTADEPRATLLVLHGYYDHMGLYRNVVAWGLARGFAVLGCDLPGHGLSSGAPASINEFAEYQVVLQALMAEAERLGLPQPWHLLGQSTGGAILLDHLLRQPAAARLGQSILLAPLVRPRAWARSRLSYQLLRHFVDGIPRQFSDNSGDRAFLEFQRRDPLQAATLPTAWVGALDRWIPQVEAAPACHYRPIIIQGEQDMTVDWRYNLPVLQAKFAQPEILRLADARHHLVNEREDIRREYFAFLDERLA</sequence>
<feature type="domain" description="Serine aminopeptidase S33" evidence="1">
    <location>
        <begin position="82"/>
        <end position="311"/>
    </location>
</feature>
<organism evidence="2 3">
    <name type="scientific">Stutzerimonas tarimensis</name>
    <dbReference type="NCBI Taxonomy" id="1507735"/>
    <lineage>
        <taxon>Bacteria</taxon>
        <taxon>Pseudomonadati</taxon>
        <taxon>Pseudomonadota</taxon>
        <taxon>Gammaproteobacteria</taxon>
        <taxon>Pseudomonadales</taxon>
        <taxon>Pseudomonadaceae</taxon>
        <taxon>Stutzerimonas</taxon>
    </lineage>
</organism>
<keyword evidence="3" id="KW-1185">Reference proteome</keyword>
<protein>
    <submittedName>
        <fullName evidence="2">Alpha/beta hydrolase</fullName>
    </submittedName>
</protein>
<dbReference type="EMBL" id="JBHRXZ010000017">
    <property type="protein sequence ID" value="MFC3607622.1"/>
    <property type="molecule type" value="Genomic_DNA"/>
</dbReference>
<dbReference type="Proteomes" id="UP001595630">
    <property type="component" value="Unassembled WGS sequence"/>
</dbReference>
<gene>
    <name evidence="2" type="ORF">ACFOMF_07530</name>
</gene>
<keyword evidence="2" id="KW-0378">Hydrolase</keyword>
<dbReference type="Pfam" id="PF12146">
    <property type="entry name" value="Hydrolase_4"/>
    <property type="match status" value="1"/>
</dbReference>
<dbReference type="InterPro" id="IPR029058">
    <property type="entry name" value="AB_hydrolase_fold"/>
</dbReference>
<name>A0ABV7T4W3_9GAMM</name>
<evidence type="ECO:0000313" key="3">
    <source>
        <dbReference type="Proteomes" id="UP001595630"/>
    </source>
</evidence>
<evidence type="ECO:0000259" key="1">
    <source>
        <dbReference type="Pfam" id="PF12146"/>
    </source>
</evidence>
<proteinExistence type="predicted"/>
<dbReference type="InterPro" id="IPR022742">
    <property type="entry name" value="Hydrolase_4"/>
</dbReference>
<reference evidence="3" key="1">
    <citation type="journal article" date="2019" name="Int. J. Syst. Evol. Microbiol.">
        <title>The Global Catalogue of Microorganisms (GCM) 10K type strain sequencing project: providing services to taxonomists for standard genome sequencing and annotation.</title>
        <authorList>
            <consortium name="The Broad Institute Genomics Platform"/>
            <consortium name="The Broad Institute Genome Sequencing Center for Infectious Disease"/>
            <person name="Wu L."/>
            <person name="Ma J."/>
        </authorList>
    </citation>
    <scope>NUCLEOTIDE SEQUENCE [LARGE SCALE GENOMIC DNA]</scope>
    <source>
        <strain evidence="3">KCTC 42447</strain>
    </source>
</reference>
<dbReference type="SUPFAM" id="SSF53474">
    <property type="entry name" value="alpha/beta-Hydrolases"/>
    <property type="match status" value="1"/>
</dbReference>